<reference evidence="2 3" key="1">
    <citation type="submission" date="2019-03" db="EMBL/GenBank/DDBJ databases">
        <title>Single cell metagenomics reveals metabolic interactions within the superorganism composed of flagellate Streblomastix strix and complex community of Bacteroidetes bacteria on its surface.</title>
        <authorList>
            <person name="Treitli S.C."/>
            <person name="Kolisko M."/>
            <person name="Husnik F."/>
            <person name="Keeling P."/>
            <person name="Hampl V."/>
        </authorList>
    </citation>
    <scope>NUCLEOTIDE SEQUENCE [LARGE SCALE GENOMIC DNA]</scope>
    <source>
        <strain evidence="2">ST1C</strain>
    </source>
</reference>
<dbReference type="Pfam" id="PF19263">
    <property type="entry name" value="DUF5906"/>
    <property type="match status" value="1"/>
</dbReference>
<dbReference type="InterPro" id="IPR045455">
    <property type="entry name" value="NrS-1_pol-like_helicase"/>
</dbReference>
<evidence type="ECO:0000259" key="1">
    <source>
        <dbReference type="Pfam" id="PF19263"/>
    </source>
</evidence>
<dbReference type="EMBL" id="SNRW01010210">
    <property type="protein sequence ID" value="KAA6376889.1"/>
    <property type="molecule type" value="Genomic_DNA"/>
</dbReference>
<name>A0A5J4V2C4_9EUKA</name>
<evidence type="ECO:0000313" key="3">
    <source>
        <dbReference type="Proteomes" id="UP000324800"/>
    </source>
</evidence>
<dbReference type="Proteomes" id="UP000324800">
    <property type="component" value="Unassembled WGS sequence"/>
</dbReference>
<dbReference type="AlphaFoldDB" id="A0A5J4V2C4"/>
<sequence length="248" mass="28599">MRILQADLMEIVRKVGNQNGKRFNYDISEFNDDSVNKLKNMSSKSRQVFFHVLSNKSFRRKEPILVAGRLYKLYDEPMNQIVKCIQVDNEDGVDVINNCKVFRYNEAGKLKTESIYEYIIKWFASIFQKVKLKIGTMMNFIGSQCYVKSFAIETIQDLFDTYALKNVDELNKIFGKFNSLASTAVVINFNEINDASEGFPLTTKMKSSITQAKCQIERKGQDAIEYELWNSYTGTFNDSNPILIEKGN</sequence>
<proteinExistence type="predicted"/>
<organism evidence="2 3">
    <name type="scientific">Streblomastix strix</name>
    <dbReference type="NCBI Taxonomy" id="222440"/>
    <lineage>
        <taxon>Eukaryota</taxon>
        <taxon>Metamonada</taxon>
        <taxon>Preaxostyla</taxon>
        <taxon>Oxymonadida</taxon>
        <taxon>Streblomastigidae</taxon>
        <taxon>Streblomastix</taxon>
    </lineage>
</organism>
<comment type="caution">
    <text evidence="2">The sequence shown here is derived from an EMBL/GenBank/DDBJ whole genome shotgun (WGS) entry which is preliminary data.</text>
</comment>
<dbReference type="OrthoDB" id="112502at2759"/>
<gene>
    <name evidence="2" type="ORF">EZS28_027585</name>
</gene>
<evidence type="ECO:0000313" key="2">
    <source>
        <dbReference type="EMBL" id="KAA6376889.1"/>
    </source>
</evidence>
<feature type="domain" description="NrS-1 polymerase-like helicase" evidence="1">
    <location>
        <begin position="148"/>
        <end position="239"/>
    </location>
</feature>
<protein>
    <recommendedName>
        <fullName evidence="1">NrS-1 polymerase-like helicase domain-containing protein</fullName>
    </recommendedName>
</protein>
<accession>A0A5J4V2C4</accession>